<sequence length="886" mass="97442">MKKLLFSVILYSALYFACASASARISSIEKFDNFYALTPEPADSDSAKFQIDSLALGKPLLIYNGDAKKNKIHIQTFSQLINTKIRIIGHPADLVISSFDGISCMRCDFDNVKRVSLVNGSYNGDSIYTTPYGAVLNIGVSVGEIYAPGAQSLEIYTSKLTTSESSLIDLNLKATNHKGEYLVANESGDVEVGTGGLSLYIGQYTVDYNSGRVTKNHNHSIDLLMHGFIRLDIPKVNIKGVYKSAGFSIASSLEVEIDNGTKINTLTEALSSSNSGDGIYVPSEGVSITTVGDITVIDYSDPFSPHRGRPMVINPRVTNSGSIMSDKKVEVVTAGSFTNNGLILSGKASLFARHGVFNNGELEAHHIEVAGGEFNNTKNVNTNELVVETERDIVNAYGGVIRSHSVTFKSLKGIVANGVRRSGQSISSSWGLLELEKDHEKLNQGIYHLVKDKINYRNMPDLSAKVFASRISVSAKAFENINPYSLSRGANDWSSSIKVSSSRSNSVIFQAENNLEIDVENYILNSSAILSLSQSGTFDINANKVFNERYHLDVDTAYYSGFSVTNDSKTQIYASEKGNKSKVVNYSPPGRMIVFGKLRVSDGTKSPRSTQEFNNLFSYVEVFSKAYFNNLKLTSVGLQLSSDTFAATYADTKYCQSTGLCSSEVIETQVEAETLLSFHGGVYGVKEDLPSSADLDLHNVNGLEADKAAAGKKYMAALEYNWGPNEYASVTSFSVSGDILKFWLYTCRKVLIANTDDSFRRSCSKKEHTVDLDKLLTDSNKDKFVGNTGLTITQIEERLDKYISGLKHEDRSRPPYDTWLPYTAFKTAYQITTNDTMVEFAYKVSGYMALHDNLLPNLKRCEERKVKCLRVNEIDSGKVLISKLPE</sequence>
<evidence type="ECO:0000256" key="1">
    <source>
        <dbReference type="SAM" id="SignalP"/>
    </source>
</evidence>
<dbReference type="Gene3D" id="2.160.20.10">
    <property type="entry name" value="Single-stranded right-handed beta-helix, Pectin lyase-like"/>
    <property type="match status" value="1"/>
</dbReference>
<reference evidence="3" key="1">
    <citation type="submission" date="2015-07" db="EMBL/GenBank/DDBJ databases">
        <title>Draft genome sequence of a Pseudoalteromonas rubra strain, OCN096, isolated from Kaneohe Bay, Oahu, Hawaii.</title>
        <authorList>
            <person name="Beurmann S."/>
            <person name="Ushijima B."/>
            <person name="Belcaid M."/>
            <person name="Callahan S.M."/>
            <person name="Aeby G.S."/>
        </authorList>
    </citation>
    <scope>NUCLEOTIDE SEQUENCE [LARGE SCALE GENOMIC DNA]</scope>
    <source>
        <strain evidence="3">OCN096</strain>
    </source>
</reference>
<evidence type="ECO:0008006" key="4">
    <source>
        <dbReference type="Google" id="ProtNLM"/>
    </source>
</evidence>
<dbReference type="Proteomes" id="UP000036850">
    <property type="component" value="Unassembled WGS sequence"/>
</dbReference>
<dbReference type="EMBL" id="LFZX01000003">
    <property type="protein sequence ID" value="KNC69093.1"/>
    <property type="molecule type" value="Genomic_DNA"/>
</dbReference>
<feature type="signal peptide" evidence="1">
    <location>
        <begin position="1"/>
        <end position="23"/>
    </location>
</feature>
<organism evidence="2 3">
    <name type="scientific">Pseudoalteromonas rubra</name>
    <dbReference type="NCBI Taxonomy" id="43658"/>
    <lineage>
        <taxon>Bacteria</taxon>
        <taxon>Pseudomonadati</taxon>
        <taxon>Pseudomonadota</taxon>
        <taxon>Gammaproteobacteria</taxon>
        <taxon>Alteromonadales</taxon>
        <taxon>Pseudoalteromonadaceae</taxon>
        <taxon>Pseudoalteromonas</taxon>
    </lineage>
</organism>
<name>A0A0L0EZ55_9GAMM</name>
<gene>
    <name evidence="2" type="ORF">AC626_00895</name>
</gene>
<evidence type="ECO:0000313" key="2">
    <source>
        <dbReference type="EMBL" id="KNC69093.1"/>
    </source>
</evidence>
<accession>A0A0L0EZ55</accession>
<dbReference type="InterPro" id="IPR012334">
    <property type="entry name" value="Pectin_lyas_fold"/>
</dbReference>
<comment type="caution">
    <text evidence="2">The sequence shown here is derived from an EMBL/GenBank/DDBJ whole genome shotgun (WGS) entry which is preliminary data.</text>
</comment>
<keyword evidence="1" id="KW-0732">Signal</keyword>
<feature type="chain" id="PRO_5005538309" description="Filamentous haemagglutinin FhaB/tRNA nuclease CdiA-like TPS domain-containing protein" evidence="1">
    <location>
        <begin position="24"/>
        <end position="886"/>
    </location>
</feature>
<dbReference type="PATRIC" id="fig|43658.6.peg.3447"/>
<proteinExistence type="predicted"/>
<evidence type="ECO:0000313" key="3">
    <source>
        <dbReference type="Proteomes" id="UP000036850"/>
    </source>
</evidence>
<dbReference type="OrthoDB" id="6315803at2"/>
<dbReference type="AlphaFoldDB" id="A0A0L0EZ55"/>
<protein>
    <recommendedName>
        <fullName evidence="4">Filamentous haemagglutinin FhaB/tRNA nuclease CdiA-like TPS domain-containing protein</fullName>
    </recommendedName>
</protein>